<dbReference type="Pfam" id="PF00361">
    <property type="entry name" value="Proton_antipo_M"/>
    <property type="match status" value="1"/>
</dbReference>
<name>B3W614_9ACAR</name>
<accession>B3W614</accession>
<evidence type="ECO:0000256" key="1">
    <source>
        <dbReference type="ARBA" id="ARBA00003257"/>
    </source>
</evidence>
<dbReference type="GO" id="GO:0003954">
    <property type="term" value="F:NADH dehydrogenase activity"/>
    <property type="evidence" value="ECO:0007669"/>
    <property type="project" value="TreeGrafter"/>
</dbReference>
<feature type="domain" description="NADH:quinone oxidoreductase/Mrp antiporter transmembrane" evidence="10">
    <location>
        <begin position="97"/>
        <end position="365"/>
    </location>
</feature>
<dbReference type="EC" id="7.1.1.2" evidence="3"/>
<comment type="subcellular location">
    <subcellularLocation>
        <location evidence="2">Membrane</location>
        <topology evidence="2">Multi-pass membrane protein</topology>
    </subcellularLocation>
</comment>
<evidence type="ECO:0000256" key="9">
    <source>
        <dbReference type="SAM" id="Phobius"/>
    </source>
</evidence>
<dbReference type="GO" id="GO:0042773">
    <property type="term" value="P:ATP synthesis coupled electron transport"/>
    <property type="evidence" value="ECO:0007669"/>
    <property type="project" value="InterPro"/>
</dbReference>
<dbReference type="InterPro" id="IPR003945">
    <property type="entry name" value="NU5C-like"/>
</dbReference>
<evidence type="ECO:0000256" key="5">
    <source>
        <dbReference type="ARBA" id="ARBA00022989"/>
    </source>
</evidence>
<evidence type="ECO:0000256" key="7">
    <source>
        <dbReference type="ARBA" id="ARBA00031027"/>
    </source>
</evidence>
<feature type="transmembrane region" description="Helical" evidence="9">
    <location>
        <begin position="358"/>
        <end position="386"/>
    </location>
</feature>
<dbReference type="PANTHER" id="PTHR42829:SF2">
    <property type="entry name" value="NADH-UBIQUINONE OXIDOREDUCTASE CHAIN 5"/>
    <property type="match status" value="1"/>
</dbReference>
<feature type="transmembrane region" description="Helical" evidence="9">
    <location>
        <begin position="198"/>
        <end position="218"/>
    </location>
</feature>
<evidence type="ECO:0000256" key="3">
    <source>
        <dbReference type="ARBA" id="ARBA00012944"/>
    </source>
</evidence>
<evidence type="ECO:0000256" key="6">
    <source>
        <dbReference type="ARBA" id="ARBA00023136"/>
    </source>
</evidence>
<keyword evidence="5 9" id="KW-1133">Transmembrane helix</keyword>
<feature type="transmembrane region" description="Helical" evidence="9">
    <location>
        <begin position="428"/>
        <end position="453"/>
    </location>
</feature>
<dbReference type="GO" id="GO:0008137">
    <property type="term" value="F:NADH dehydrogenase (ubiquinone) activity"/>
    <property type="evidence" value="ECO:0007669"/>
    <property type="project" value="UniProtKB-EC"/>
</dbReference>
<feature type="transmembrane region" description="Helical" evidence="9">
    <location>
        <begin position="285"/>
        <end position="304"/>
    </location>
</feature>
<feature type="transmembrane region" description="Helical" evidence="9">
    <location>
        <begin position="137"/>
        <end position="155"/>
    </location>
</feature>
<evidence type="ECO:0000256" key="4">
    <source>
        <dbReference type="ARBA" id="ARBA00022692"/>
    </source>
</evidence>
<keyword evidence="4 9" id="KW-0812">Transmembrane</keyword>
<geneLocation type="mitochondrion" evidence="11"/>
<keyword evidence="6 9" id="KW-0472">Membrane</keyword>
<feature type="transmembrane region" description="Helical" evidence="9">
    <location>
        <begin position="224"/>
        <end position="246"/>
    </location>
</feature>
<evidence type="ECO:0000313" key="11">
    <source>
        <dbReference type="EMBL" id="ACF19641.1"/>
    </source>
</evidence>
<comment type="catalytic activity">
    <reaction evidence="8">
        <text>a ubiquinone + NADH + 5 H(+)(in) = a ubiquinol + NAD(+) + 4 H(+)(out)</text>
        <dbReference type="Rhea" id="RHEA:29091"/>
        <dbReference type="Rhea" id="RHEA-COMP:9565"/>
        <dbReference type="Rhea" id="RHEA-COMP:9566"/>
        <dbReference type="ChEBI" id="CHEBI:15378"/>
        <dbReference type="ChEBI" id="CHEBI:16389"/>
        <dbReference type="ChEBI" id="CHEBI:17976"/>
        <dbReference type="ChEBI" id="CHEBI:57540"/>
        <dbReference type="ChEBI" id="CHEBI:57945"/>
        <dbReference type="EC" id="7.1.1.2"/>
    </reaction>
</comment>
<sequence>MFVFHLFFFFLFLVFYSGGIVFVFPFFNVGSVNLDFIFVLDFLSLSFSSFVLLISSVVFLYSDFYMGGDVFYKRFLLILLAFVFSMLLLVFSFSFFSSMVGWDGLGLVSFFLVIFYNNFNSLRSGLLTVLSNRFGDLGMLFSFFFMFLVGSWSFLNFSFGGVVFLSFFIIFAAMTKSAQFPFSAWLPAAMAAPTPVSSLVHSSTLVTAGVYLLIRYYYSLKFIFSSFLFCSFSLFTMFCTGVLAVYDSDIKSIVAMSTLSQLGFMMFSVSSGEWMLGFFHMVCHALYKSLLFLKCGSFLILGFGSQDLRFKGSISFSSPFFFIIFIFSSLSLFGFPFLTGFFSKDFILEFSFLGGGGVIFFFLLFFSCCFSLVYSLKIFFWGLFFYKSMFSMLSFFSLSSVVLGIFFLFSWSVFWGGYFGFLVFFDSLFFVFSFFSVLTFLVFFFGGVFAYFLMNFTFGFFSFVFSDFFFLFSFSSFYSSCFVANLLGVLKFDFLWMELFGPKVLLNLNSISYFAVKFESNVWKMFYLFLGVVFIFLVFYFFCF</sequence>
<evidence type="ECO:0000256" key="8">
    <source>
        <dbReference type="ARBA" id="ARBA00049551"/>
    </source>
</evidence>
<dbReference type="GO" id="GO:0016020">
    <property type="term" value="C:membrane"/>
    <property type="evidence" value="ECO:0007669"/>
    <property type="project" value="UniProtKB-SubCell"/>
</dbReference>
<dbReference type="PANTHER" id="PTHR42829">
    <property type="entry name" value="NADH-UBIQUINONE OXIDOREDUCTASE CHAIN 5"/>
    <property type="match status" value="1"/>
</dbReference>
<protein>
    <recommendedName>
        <fullName evidence="3">NADH:ubiquinone reductase (H(+)-translocating)</fullName>
        <ecNumber evidence="3">7.1.1.2</ecNumber>
    </recommendedName>
    <alternativeName>
        <fullName evidence="7">NADH dehydrogenase subunit 5</fullName>
    </alternativeName>
</protein>
<feature type="transmembrane region" description="Helical" evidence="9">
    <location>
        <begin position="258"/>
        <end position="279"/>
    </location>
</feature>
<reference evidence="11" key="1">
    <citation type="journal article" date="2009" name="Exp. Appl. Acarol.">
        <title>Mitochondrial genome sequence of Unionicola foili (Acari: Unionicolidae): a unique gene order with implications for phylogenetic inference.</title>
        <authorList>
            <person name="Ernsting B.R."/>
            <person name="Edwards D.D."/>
            <person name="Aldred K.J."/>
            <person name="Fites J.S."/>
            <person name="Neff C.R."/>
        </authorList>
    </citation>
    <scope>NUCLEOTIDE SEQUENCE</scope>
</reference>
<feature type="transmembrane region" description="Helical" evidence="9">
    <location>
        <begin position="99"/>
        <end position="116"/>
    </location>
</feature>
<evidence type="ECO:0000259" key="10">
    <source>
        <dbReference type="Pfam" id="PF00361"/>
    </source>
</evidence>
<feature type="transmembrane region" description="Helical" evidence="9">
    <location>
        <begin position="525"/>
        <end position="543"/>
    </location>
</feature>
<dbReference type="PRINTS" id="PR01434">
    <property type="entry name" value="NADHDHGNASE5"/>
</dbReference>
<keyword evidence="11" id="KW-0496">Mitochondrion</keyword>
<dbReference type="InterPro" id="IPR001750">
    <property type="entry name" value="ND/Mrp_TM"/>
</dbReference>
<proteinExistence type="predicted"/>
<gene>
    <name evidence="11" type="primary">nad5</name>
</gene>
<feature type="transmembrane region" description="Helical" evidence="9">
    <location>
        <begin position="7"/>
        <end position="30"/>
    </location>
</feature>
<organism evidence="11">
    <name type="scientific">Unionicola foili</name>
    <dbReference type="NCBI Taxonomy" id="350889"/>
    <lineage>
        <taxon>Eukaryota</taxon>
        <taxon>Metazoa</taxon>
        <taxon>Ecdysozoa</taxon>
        <taxon>Arthropoda</taxon>
        <taxon>Chelicerata</taxon>
        <taxon>Arachnida</taxon>
        <taxon>Acari</taxon>
        <taxon>Acariformes</taxon>
        <taxon>Trombidiformes</taxon>
        <taxon>Prostigmata</taxon>
        <taxon>Anystina</taxon>
        <taxon>Parasitengona</taxon>
        <taxon>Hydracarina</taxon>
        <taxon>Hygrobatoidea</taxon>
        <taxon>Unionicolidae</taxon>
        <taxon>Unionicolinae</taxon>
        <taxon>Unionicola</taxon>
        <taxon>Parasitatax</taxon>
    </lineage>
</organism>
<dbReference type="GO" id="GO:0015990">
    <property type="term" value="P:electron transport coupled proton transport"/>
    <property type="evidence" value="ECO:0007669"/>
    <property type="project" value="TreeGrafter"/>
</dbReference>
<feature type="transmembrane region" description="Helical" evidence="9">
    <location>
        <begin position="74"/>
        <end position="93"/>
    </location>
</feature>
<dbReference type="AlphaFoldDB" id="B3W614"/>
<comment type="function">
    <text evidence="1">Core subunit of the mitochondrial membrane respiratory chain NADH dehydrogenase (Complex I) that is believed to belong to the minimal assembly required for catalysis. Complex I functions in the transfer of electrons from NADH to the respiratory chain. The immediate electron acceptor for the enzyme is believed to be ubiquinone.</text>
</comment>
<feature type="transmembrane region" description="Helical" evidence="9">
    <location>
        <begin position="36"/>
        <end position="62"/>
    </location>
</feature>
<dbReference type="EMBL" id="EU856396">
    <property type="protein sequence ID" value="ACF19641.1"/>
    <property type="molecule type" value="Genomic_DNA"/>
</dbReference>
<evidence type="ECO:0000256" key="2">
    <source>
        <dbReference type="ARBA" id="ARBA00004141"/>
    </source>
</evidence>
<feature type="transmembrane region" description="Helical" evidence="9">
    <location>
        <begin position="393"/>
        <end position="416"/>
    </location>
</feature>
<feature type="transmembrane region" description="Helical" evidence="9">
    <location>
        <begin position="316"/>
        <end position="338"/>
    </location>
</feature>
<feature type="transmembrane region" description="Helical" evidence="9">
    <location>
        <begin position="460"/>
        <end position="487"/>
    </location>
</feature>